<name>A0AC35G4G9_9BILA</name>
<proteinExistence type="predicted"/>
<sequence length="567" mass="65056">MEDSVNEHYSTDNESGKENSNSPIQKRPKRTAATRKEEEPKRRELPRRTAASRTTTEEPEEIGRKRSTRSASTDTSTTEIYHPSFVSSKSRNQTSSSRESSNEPKFEHSTSSSASSNAGSEHSSSSKSSGKRRTRKRSLAIVEEDVVDELAEDLATIWFECEDATPIGPEMVDISSDEDEEDEQIAQPRFAILDTTVREPPIVPDKTTGDYEVERVLLIRHVDKVSYYLLKWKDYPLYQMTWVKKKHLHSCDKVLKAYEDRLAICKSIYNSLPNKNEYLGYEDNYISSIITPAFIEQNLFEVSIYPFMIDNSFAPLFVENWTRISDVLPKDFVWTAQCLFSYATSVEIEKFDETTPTKMCNCEKCDVNKCTCLNSKLTAQGKVRASCSNYIEECSKRCACNTNSMIKCPSKAFRRGRIIPLMLFRTPKCGWSVRTMAYIPERKFVMEYVGLIKRFEECDEIADQTYLFNCDLEDGTIKYVIDATDYGNESRFINHNCNPNLHAFSVLGYESDPALTRIVFFSNRDIQAGEELTFDYFTGHDVDLETVNPKEKRACRCGAENCRKYLF</sequence>
<dbReference type="Proteomes" id="UP000887580">
    <property type="component" value="Unplaced"/>
</dbReference>
<organism evidence="1 2">
    <name type="scientific">Panagrolaimus sp. PS1159</name>
    <dbReference type="NCBI Taxonomy" id="55785"/>
    <lineage>
        <taxon>Eukaryota</taxon>
        <taxon>Metazoa</taxon>
        <taxon>Ecdysozoa</taxon>
        <taxon>Nematoda</taxon>
        <taxon>Chromadorea</taxon>
        <taxon>Rhabditida</taxon>
        <taxon>Tylenchina</taxon>
        <taxon>Panagrolaimomorpha</taxon>
        <taxon>Panagrolaimoidea</taxon>
        <taxon>Panagrolaimidae</taxon>
        <taxon>Panagrolaimus</taxon>
    </lineage>
</organism>
<reference evidence="2" key="1">
    <citation type="submission" date="2022-11" db="UniProtKB">
        <authorList>
            <consortium name="WormBaseParasite"/>
        </authorList>
    </citation>
    <scope>IDENTIFICATION</scope>
</reference>
<evidence type="ECO:0000313" key="2">
    <source>
        <dbReference type="WBParaSite" id="PS1159_v2.g23932.t1"/>
    </source>
</evidence>
<protein>
    <submittedName>
        <fullName evidence="2">Histone-lysine N-methyltransferase</fullName>
    </submittedName>
</protein>
<dbReference type="WBParaSite" id="PS1159_v2.g23932.t1">
    <property type="protein sequence ID" value="PS1159_v2.g23932.t1"/>
    <property type="gene ID" value="PS1159_v2.g23932"/>
</dbReference>
<accession>A0AC35G4G9</accession>
<evidence type="ECO:0000313" key="1">
    <source>
        <dbReference type="Proteomes" id="UP000887580"/>
    </source>
</evidence>